<dbReference type="PANTHER" id="PTHR31984">
    <property type="entry name" value="TRANSPORTER, PUTATIVE (DUF179)-RELATED"/>
    <property type="match status" value="1"/>
</dbReference>
<feature type="region of interest" description="Disordered" evidence="1">
    <location>
        <begin position="274"/>
        <end position="310"/>
    </location>
</feature>
<evidence type="ECO:0000313" key="2">
    <source>
        <dbReference type="EMBL" id="GFR51684.1"/>
    </source>
</evidence>
<dbReference type="PANTHER" id="PTHR31984:SF17">
    <property type="entry name" value="TRANSCRIPTIONAL REGULATOR"/>
    <property type="match status" value="1"/>
</dbReference>
<name>A0AAD3E307_9CHLO</name>
<sequence length="359" mass="38343">MESRSEARVYSGQRASTSASLHVKRSVRCRALRDNAPEGESLCRFPTASVAGQDWRAFRAHLVAWERAARRAAQPRTQLQRPPYPPLVSGDSWAHPLAEPERGCLLLARHDNMKFFSGSVVLIASHDEAVGSLGYVLNKASPLRVRDLQVLGPAEGGFMEAFGSSRLQLGGPVHIDHVTLLHRFRGLRRSQQIAEGMFMGGLPDAIRLIQAGMARPSDFHLALGMSSWAPGQLRAEVAAGHWHLISASPDLVLPAASSPPAACCEPPMSSSSASHAVTCSSSSASPSTHGSHAQQQRTQQQHSGGLDGRCPGRDAAAEGCVAESDGGEQQQQQQQLLADAGSCGVCMYKRIARLAVRGA</sequence>
<dbReference type="InterPro" id="IPR003774">
    <property type="entry name" value="AlgH-like"/>
</dbReference>
<proteinExistence type="predicted"/>
<dbReference type="Pfam" id="PF02622">
    <property type="entry name" value="DUF179"/>
    <property type="match status" value="1"/>
</dbReference>
<protein>
    <recommendedName>
        <fullName evidence="4">Transcriptional regulator</fullName>
    </recommendedName>
</protein>
<organism evidence="2 3">
    <name type="scientific">Astrephomene gubernaculifera</name>
    <dbReference type="NCBI Taxonomy" id="47775"/>
    <lineage>
        <taxon>Eukaryota</taxon>
        <taxon>Viridiplantae</taxon>
        <taxon>Chlorophyta</taxon>
        <taxon>core chlorophytes</taxon>
        <taxon>Chlorophyceae</taxon>
        <taxon>CS clade</taxon>
        <taxon>Chlamydomonadales</taxon>
        <taxon>Astrephomenaceae</taxon>
        <taxon>Astrephomene</taxon>
    </lineage>
</organism>
<dbReference type="Proteomes" id="UP001054857">
    <property type="component" value="Unassembled WGS sequence"/>
</dbReference>
<dbReference type="AlphaFoldDB" id="A0AAD3E307"/>
<dbReference type="SUPFAM" id="SSF143456">
    <property type="entry name" value="VC0467-like"/>
    <property type="match status" value="1"/>
</dbReference>
<evidence type="ECO:0000313" key="3">
    <source>
        <dbReference type="Proteomes" id="UP001054857"/>
    </source>
</evidence>
<feature type="compositionally biased region" description="Low complexity" evidence="1">
    <location>
        <begin position="274"/>
        <end position="301"/>
    </location>
</feature>
<accession>A0AAD3E307</accession>
<comment type="caution">
    <text evidence="2">The sequence shown here is derived from an EMBL/GenBank/DDBJ whole genome shotgun (WGS) entry which is preliminary data.</text>
</comment>
<reference evidence="2 3" key="1">
    <citation type="journal article" date="2021" name="Sci. Rep.">
        <title>Genome sequencing of the multicellular alga Astrephomene provides insights into convergent evolution of germ-soma differentiation.</title>
        <authorList>
            <person name="Yamashita S."/>
            <person name="Yamamoto K."/>
            <person name="Matsuzaki R."/>
            <person name="Suzuki S."/>
            <person name="Yamaguchi H."/>
            <person name="Hirooka S."/>
            <person name="Minakuchi Y."/>
            <person name="Miyagishima S."/>
            <person name="Kawachi M."/>
            <person name="Toyoda A."/>
            <person name="Nozaki H."/>
        </authorList>
    </citation>
    <scope>NUCLEOTIDE SEQUENCE [LARGE SCALE GENOMIC DNA]</scope>
    <source>
        <strain evidence="2 3">NIES-4017</strain>
    </source>
</reference>
<evidence type="ECO:0008006" key="4">
    <source>
        <dbReference type="Google" id="ProtNLM"/>
    </source>
</evidence>
<evidence type="ECO:0000256" key="1">
    <source>
        <dbReference type="SAM" id="MobiDB-lite"/>
    </source>
</evidence>
<keyword evidence="3" id="KW-1185">Reference proteome</keyword>
<dbReference type="EMBL" id="BMAR01000053">
    <property type="protein sequence ID" value="GFR51684.1"/>
    <property type="molecule type" value="Genomic_DNA"/>
</dbReference>
<gene>
    <name evidence="2" type="ORF">Agub_g14127</name>
</gene>
<dbReference type="Gene3D" id="3.40.1740.10">
    <property type="entry name" value="VC0467-like"/>
    <property type="match status" value="1"/>
</dbReference>